<organism evidence="2 3">
    <name type="scientific">Toxoplasma gondii</name>
    <dbReference type="NCBI Taxonomy" id="5811"/>
    <lineage>
        <taxon>Eukaryota</taxon>
        <taxon>Sar</taxon>
        <taxon>Alveolata</taxon>
        <taxon>Apicomplexa</taxon>
        <taxon>Conoidasida</taxon>
        <taxon>Coccidia</taxon>
        <taxon>Eucoccidiorida</taxon>
        <taxon>Eimeriorina</taxon>
        <taxon>Sarcocystidae</taxon>
        <taxon>Toxoplasma</taxon>
    </lineage>
</organism>
<gene>
    <name evidence="2" type="ORF">TGRH88_028950</name>
</gene>
<comment type="caution">
    <text evidence="2">The sequence shown here is derived from an EMBL/GenBank/DDBJ whole genome shotgun (WGS) entry which is preliminary data.</text>
</comment>
<sequence>MQGQRAGIARTQTGYASLSASPRSGKDLSDWASDKREVPVQEIVVLCLSWDAGVQEMVLGGATFHTTIPACTRLYLRRTSRK</sequence>
<name>A0A7J6K7Z1_TOXGO</name>
<evidence type="ECO:0000313" key="3">
    <source>
        <dbReference type="Proteomes" id="UP000557509"/>
    </source>
</evidence>
<accession>A0A7J6K7Z1</accession>
<dbReference type="EMBL" id="JAAUHK010000192">
    <property type="protein sequence ID" value="KAF4643228.1"/>
    <property type="molecule type" value="Genomic_DNA"/>
</dbReference>
<dbReference type="Proteomes" id="UP000557509">
    <property type="component" value="Unassembled WGS sequence"/>
</dbReference>
<reference evidence="2 3" key="1">
    <citation type="submission" date="2020-03" db="EMBL/GenBank/DDBJ databases">
        <title>Genome sequence of Toxoplasma gondii RH-88 strain.</title>
        <authorList>
            <person name="Lorenzi H.A."/>
            <person name="Venepally P."/>
            <person name="Rozenberg A."/>
            <person name="Sibley D."/>
        </authorList>
    </citation>
    <scope>NUCLEOTIDE SEQUENCE [LARGE SCALE GENOMIC DNA]</scope>
    <source>
        <strain evidence="2 3">RH-88</strain>
    </source>
</reference>
<evidence type="ECO:0000256" key="1">
    <source>
        <dbReference type="SAM" id="MobiDB-lite"/>
    </source>
</evidence>
<evidence type="ECO:0000313" key="2">
    <source>
        <dbReference type="EMBL" id="KAF4643228.1"/>
    </source>
</evidence>
<protein>
    <submittedName>
        <fullName evidence="2">Uncharacterized protein</fullName>
    </submittedName>
</protein>
<dbReference type="AlphaFoldDB" id="A0A7J6K7Z1"/>
<feature type="compositionally biased region" description="Polar residues" evidence="1">
    <location>
        <begin position="10"/>
        <end position="22"/>
    </location>
</feature>
<feature type="region of interest" description="Disordered" evidence="1">
    <location>
        <begin position="1"/>
        <end position="32"/>
    </location>
</feature>
<proteinExistence type="predicted"/>
<keyword evidence="3" id="KW-1185">Reference proteome</keyword>